<organism evidence="1 2">
    <name type="scientific">Paramuricea clavata</name>
    <name type="common">Red gorgonian</name>
    <name type="synonym">Violescent sea-whip</name>
    <dbReference type="NCBI Taxonomy" id="317549"/>
    <lineage>
        <taxon>Eukaryota</taxon>
        <taxon>Metazoa</taxon>
        <taxon>Cnidaria</taxon>
        <taxon>Anthozoa</taxon>
        <taxon>Octocorallia</taxon>
        <taxon>Malacalcyonacea</taxon>
        <taxon>Plexauridae</taxon>
        <taxon>Paramuricea</taxon>
    </lineage>
</organism>
<dbReference type="SMART" id="SM00868">
    <property type="entry name" value="zf-AD"/>
    <property type="match status" value="1"/>
</dbReference>
<dbReference type="EMBL" id="CACRXK020000798">
    <property type="protein sequence ID" value="CAB3984896.1"/>
    <property type="molecule type" value="Genomic_DNA"/>
</dbReference>
<sequence length="556" mass="63325">MASKETPKKIYRASVSDICIDPASCRLCRSVGDLIHRKDIFKPSNRALLKIAEQLYGHNIAPDPILPRKVCRPCERRLKNCLEFQKVISETQEVFQQRQSGDARVKRCVVSPSISRPPKSRLKPSARTSLTSAFGVCEEVSSSLNADVENVNPLQELNMLKVAETELMSVARRDPESVLRKISYGGLCQENWMAEVTSELTTRCPTVAKILSSLLDCDLTNPGKKLPPICLLYGVILFLRCHELSRIQRINTVLLVQGKATTNLIDRLNKYGLCLSSSKKYVVYADIRKHFLDHAVELVKSGMKFVYVVDNIDWEERVHDMREHHQNKSVHAVATSMVFSRIPSDHLPDDGPQMDVKTCNFREIVRVTDEEMQSIRNRYRMLVARILIEKFPKFFNLKLCISKELTLDHEHSAATARKSEIMTLPVLMKDEKKYSDCVDVLDQLEEWTHEVYYASGLRKDPQSSTTNTLVEVATRPDQPRAHIPPVSSDTDPLSGIKIPCFGDELTRVRFAGARDLRCGCHTAKQRLDHLYPYRIVGWHTKKSFLKVILPNSKLNK</sequence>
<dbReference type="SUPFAM" id="SSF57716">
    <property type="entry name" value="Glucocorticoid receptor-like (DNA-binding domain)"/>
    <property type="match status" value="1"/>
</dbReference>
<proteinExistence type="predicted"/>
<dbReference type="OrthoDB" id="5957919at2759"/>
<evidence type="ECO:0000313" key="2">
    <source>
        <dbReference type="Proteomes" id="UP001152795"/>
    </source>
</evidence>
<dbReference type="AlphaFoldDB" id="A0A7D9DG27"/>
<reference evidence="1" key="1">
    <citation type="submission" date="2020-04" db="EMBL/GenBank/DDBJ databases">
        <authorList>
            <person name="Alioto T."/>
            <person name="Alioto T."/>
            <person name="Gomez Garrido J."/>
        </authorList>
    </citation>
    <scope>NUCLEOTIDE SEQUENCE</scope>
    <source>
        <strain evidence="1">A484AB</strain>
    </source>
</reference>
<dbReference type="Pfam" id="PF20231">
    <property type="entry name" value="DUF6589"/>
    <property type="match status" value="1"/>
</dbReference>
<dbReference type="Pfam" id="PF07776">
    <property type="entry name" value="zf-AD"/>
    <property type="match status" value="1"/>
</dbReference>
<protein>
    <submittedName>
        <fullName evidence="1">Transposon Tf2-6 poly</fullName>
    </submittedName>
</protein>
<name>A0A7D9DG27_PARCT</name>
<dbReference type="InterPro" id="IPR046496">
    <property type="entry name" value="DUF6589"/>
</dbReference>
<dbReference type="PROSITE" id="PS51915">
    <property type="entry name" value="ZAD"/>
    <property type="match status" value="1"/>
</dbReference>
<dbReference type="InterPro" id="IPR012934">
    <property type="entry name" value="Znf_AD"/>
</dbReference>
<evidence type="ECO:0000313" key="1">
    <source>
        <dbReference type="EMBL" id="CAB3984896.1"/>
    </source>
</evidence>
<dbReference type="Gene3D" id="3.40.1800.20">
    <property type="match status" value="1"/>
</dbReference>
<dbReference type="GO" id="GO:0008270">
    <property type="term" value="F:zinc ion binding"/>
    <property type="evidence" value="ECO:0007669"/>
    <property type="project" value="UniProtKB-UniRule"/>
</dbReference>
<dbReference type="Proteomes" id="UP001152795">
    <property type="component" value="Unassembled WGS sequence"/>
</dbReference>
<keyword evidence="2" id="KW-1185">Reference proteome</keyword>
<comment type="caution">
    <text evidence="1">The sequence shown here is derived from an EMBL/GenBank/DDBJ whole genome shotgun (WGS) entry which is preliminary data.</text>
</comment>
<accession>A0A7D9DG27</accession>
<dbReference type="GO" id="GO:0005634">
    <property type="term" value="C:nucleus"/>
    <property type="evidence" value="ECO:0007669"/>
    <property type="project" value="InterPro"/>
</dbReference>
<gene>
    <name evidence="1" type="ORF">PACLA_8A046350</name>
</gene>